<dbReference type="Proteomes" id="UP000291301">
    <property type="component" value="Unassembled WGS sequence"/>
</dbReference>
<dbReference type="PROSITE" id="PS51014">
    <property type="entry name" value="COBK_CBIJ"/>
    <property type="match status" value="1"/>
</dbReference>
<dbReference type="RefSeq" id="WP_131566434.1">
    <property type="nucleotide sequence ID" value="NZ_JAINFK010000003.1"/>
</dbReference>
<protein>
    <submittedName>
        <fullName evidence="4">Cobalt-precorrin-6A reductase</fullName>
        <ecNumber evidence="4">1.3.1.106</ecNumber>
    </submittedName>
</protein>
<dbReference type="GO" id="GO:0016994">
    <property type="term" value="F:precorrin-6A reductase activity"/>
    <property type="evidence" value="ECO:0007669"/>
    <property type="project" value="InterPro"/>
</dbReference>
<evidence type="ECO:0000256" key="1">
    <source>
        <dbReference type="ARBA" id="ARBA00004953"/>
    </source>
</evidence>
<dbReference type="EC" id="1.3.1.106" evidence="4"/>
<evidence type="ECO:0000256" key="3">
    <source>
        <dbReference type="ARBA" id="ARBA00023002"/>
    </source>
</evidence>
<dbReference type="PANTHER" id="PTHR36925:SF1">
    <property type="entry name" value="COBALT-PRECORRIN-6A REDUCTASE"/>
    <property type="match status" value="1"/>
</dbReference>
<comment type="pathway">
    <text evidence="1">Cofactor biosynthesis; adenosylcobalamin biosynthesis.</text>
</comment>
<keyword evidence="3 4" id="KW-0560">Oxidoreductase</keyword>
<comment type="caution">
    <text evidence="4">The sequence shown here is derived from an EMBL/GenBank/DDBJ whole genome shotgun (WGS) entry which is preliminary data.</text>
</comment>
<dbReference type="PANTHER" id="PTHR36925">
    <property type="entry name" value="COBALT-PRECORRIN-6A REDUCTASE"/>
    <property type="match status" value="1"/>
</dbReference>
<evidence type="ECO:0000313" key="5">
    <source>
        <dbReference type="Proteomes" id="UP000291301"/>
    </source>
</evidence>
<organism evidence="4 5">
    <name type="scientific">Oricola cellulosilytica</name>
    <dbReference type="NCBI Taxonomy" id="1429082"/>
    <lineage>
        <taxon>Bacteria</taxon>
        <taxon>Pseudomonadati</taxon>
        <taxon>Pseudomonadota</taxon>
        <taxon>Alphaproteobacteria</taxon>
        <taxon>Hyphomicrobiales</taxon>
        <taxon>Ahrensiaceae</taxon>
        <taxon>Oricola</taxon>
    </lineage>
</organism>
<reference evidence="4 5" key="1">
    <citation type="journal article" date="2015" name="Antonie Van Leeuwenhoek">
        <title>Oricola cellulosilytica gen. nov., sp. nov., a cellulose-degrading bacterium of the family Phyllobacteriaceae isolated from surface seashore water, and emended descriptions of Mesorhizobium loti and Phyllobacterium myrsinacearum.</title>
        <authorList>
            <person name="Hameed A."/>
            <person name="Shahina M."/>
            <person name="Lai W.A."/>
            <person name="Lin S.Y."/>
            <person name="Young L.S."/>
            <person name="Liu Y.C."/>
            <person name="Hsu Y.H."/>
            <person name="Young C.C."/>
        </authorList>
    </citation>
    <scope>NUCLEOTIDE SEQUENCE [LARGE SCALE GENOMIC DNA]</scope>
    <source>
        <strain evidence="4 5">KCTC 52183</strain>
    </source>
</reference>
<evidence type="ECO:0000256" key="2">
    <source>
        <dbReference type="ARBA" id="ARBA00022573"/>
    </source>
</evidence>
<dbReference type="AlphaFoldDB" id="A0A4R0PEF9"/>
<keyword evidence="5" id="KW-1185">Reference proteome</keyword>
<dbReference type="Pfam" id="PF02571">
    <property type="entry name" value="CbiJ"/>
    <property type="match status" value="1"/>
</dbReference>
<dbReference type="OrthoDB" id="5183775at2"/>
<dbReference type="InterPro" id="IPR003723">
    <property type="entry name" value="Precorrin-6x_reduct"/>
</dbReference>
<name>A0A4R0PEF9_9HYPH</name>
<dbReference type="EMBL" id="SJST01000002">
    <property type="protein sequence ID" value="TCD15008.1"/>
    <property type="molecule type" value="Genomic_DNA"/>
</dbReference>
<proteinExistence type="predicted"/>
<sequence>MKEIILILGGTREASELADRLVRDHPDARVITSLAGRTREPDPVAGEVRIGGFGGVVGLAAYIRAEGVTRLIDATHPFARQISANANAASRLTGAPLESLTRPPWKRQPGDEWIEVATLEEACDAIPAGARVLLALGSQHIAPFGSRTDVHFTVRMVDPPNAPLPLPDHDLLIGKPGAASSEEAAMLERHAITHIVCRNSGGPGAYAKIEAARALGLPVIVIGR</sequence>
<dbReference type="NCBIfam" id="NF005968">
    <property type="entry name" value="PRK08057.1-2"/>
    <property type="match status" value="1"/>
</dbReference>
<dbReference type="UniPathway" id="UPA00148"/>
<keyword evidence="2" id="KW-0169">Cobalamin biosynthesis</keyword>
<evidence type="ECO:0000313" key="4">
    <source>
        <dbReference type="EMBL" id="TCD15008.1"/>
    </source>
</evidence>
<dbReference type="GO" id="GO:0009236">
    <property type="term" value="P:cobalamin biosynthetic process"/>
    <property type="evidence" value="ECO:0007669"/>
    <property type="project" value="UniProtKB-UniPathway"/>
</dbReference>
<accession>A0A4R0PEF9</accession>
<gene>
    <name evidence="4" type="ORF">E0D97_05520</name>
</gene>